<dbReference type="NCBIfam" id="TIGR02272">
    <property type="entry name" value="gentisate_1_2"/>
    <property type="match status" value="1"/>
</dbReference>
<dbReference type="InterPro" id="IPR014710">
    <property type="entry name" value="RmlC-like_jellyroll"/>
</dbReference>
<dbReference type="EMBL" id="SGXC01000001">
    <property type="protein sequence ID" value="RZS86643.1"/>
    <property type="molecule type" value="Genomic_DNA"/>
</dbReference>
<dbReference type="OrthoDB" id="285029at2"/>
<dbReference type="PANTHER" id="PTHR41517">
    <property type="entry name" value="1,2-DIOXYGENASE PROTEIN-RELATED"/>
    <property type="match status" value="1"/>
</dbReference>
<evidence type="ECO:0000256" key="2">
    <source>
        <dbReference type="ARBA" id="ARBA00023002"/>
    </source>
</evidence>
<evidence type="ECO:0000256" key="3">
    <source>
        <dbReference type="NCBIfam" id="TIGR02272"/>
    </source>
</evidence>
<keyword evidence="2" id="KW-0560">Oxidoreductase</keyword>
<protein>
    <recommendedName>
        <fullName evidence="3">Gentisate 1,2-dioxygenase</fullName>
        <ecNumber evidence="3">1.13.11.4</ecNumber>
    </recommendedName>
</protein>
<dbReference type="InterPro" id="IPR011051">
    <property type="entry name" value="RmlC_Cupin_sf"/>
</dbReference>
<dbReference type="GO" id="GO:0047922">
    <property type="term" value="F:gentisate 1,2-dioxygenase activity"/>
    <property type="evidence" value="ECO:0007669"/>
    <property type="project" value="UniProtKB-UniRule"/>
</dbReference>
<organism evidence="5 6">
    <name type="scientific">Pigmentiphaga kullae</name>
    <dbReference type="NCBI Taxonomy" id="151784"/>
    <lineage>
        <taxon>Bacteria</taxon>
        <taxon>Pseudomonadati</taxon>
        <taxon>Pseudomonadota</taxon>
        <taxon>Betaproteobacteria</taxon>
        <taxon>Burkholderiales</taxon>
        <taxon>Alcaligenaceae</taxon>
        <taxon>Pigmentiphaga</taxon>
    </lineage>
</organism>
<dbReference type="Pfam" id="PF07883">
    <property type="entry name" value="Cupin_2"/>
    <property type="match status" value="1"/>
</dbReference>
<keyword evidence="1 5" id="KW-0223">Dioxygenase</keyword>
<evidence type="ECO:0000256" key="1">
    <source>
        <dbReference type="ARBA" id="ARBA00022964"/>
    </source>
</evidence>
<evidence type="ECO:0000313" key="5">
    <source>
        <dbReference type="EMBL" id="RZS86643.1"/>
    </source>
</evidence>
<accession>A0A4Q7NNB6</accession>
<comment type="caution">
    <text evidence="5">The sequence shown here is derived from an EMBL/GenBank/DDBJ whole genome shotgun (WGS) entry which is preliminary data.</text>
</comment>
<evidence type="ECO:0000259" key="4">
    <source>
        <dbReference type="Pfam" id="PF07883"/>
    </source>
</evidence>
<dbReference type="RefSeq" id="WP_130357719.1">
    <property type="nucleotide sequence ID" value="NZ_SGXC01000001.1"/>
</dbReference>
<dbReference type="EC" id="1.13.11.4" evidence="3"/>
<dbReference type="PANTHER" id="PTHR41517:SF1">
    <property type="entry name" value="CUPIN"/>
    <property type="match status" value="1"/>
</dbReference>
<reference evidence="5 6" key="1">
    <citation type="submission" date="2019-02" db="EMBL/GenBank/DDBJ databases">
        <title>Genomic Encyclopedia of Type Strains, Phase IV (KMG-IV): sequencing the most valuable type-strain genomes for metagenomic binning, comparative biology and taxonomic classification.</title>
        <authorList>
            <person name="Goeker M."/>
        </authorList>
    </citation>
    <scope>NUCLEOTIDE SEQUENCE [LARGE SCALE GENOMIC DNA]</scope>
    <source>
        <strain evidence="5 6">K24</strain>
    </source>
</reference>
<gene>
    <name evidence="5" type="ORF">EV675_2691</name>
</gene>
<feature type="domain" description="Cupin type-2" evidence="4">
    <location>
        <begin position="92"/>
        <end position="159"/>
    </location>
</feature>
<dbReference type="Proteomes" id="UP000292445">
    <property type="component" value="Unassembled WGS sequence"/>
</dbReference>
<dbReference type="InterPro" id="IPR047183">
    <property type="entry name" value="GDO-like"/>
</dbReference>
<sequence length="343" mass="38014">MTDDMRARREAFYGRIDASHCTPLWEVLHGLITPTPSTPCQPCHWPWETMWPYLRDAGGLISAEEAERRVLVLENPGLRGRSRITHSLYAGLQLILPGEVAPPHRHSQSAMRFVLQGKGAYTAVDGRRIAMEEGDFVITPSWAFHDHGNPSDEPMVWLDGLDVPIVELFDAQFMEKGEAAPSGQGGDGADNLAAFGATMKPVGFEPASRTSPLCWYPYARSREALLAFARSQAPHPCWGHKLQYVNPVTGGWPMPTMGTFLQYLPAGFDGAAYRSTDATVYAVREGSGTCRIGGRELRFGQRDVFVCPSWMPYTLHADADTVLFSFSDRPAQQSLDIWREQAG</sequence>
<proteinExistence type="predicted"/>
<dbReference type="Gene3D" id="2.60.120.10">
    <property type="entry name" value="Jelly Rolls"/>
    <property type="match status" value="1"/>
</dbReference>
<dbReference type="InterPro" id="IPR013096">
    <property type="entry name" value="Cupin_2"/>
</dbReference>
<dbReference type="InterPro" id="IPR011960">
    <property type="entry name" value="Gentisate_dOase"/>
</dbReference>
<dbReference type="CDD" id="cd06992">
    <property type="entry name" value="cupin_GDO-like_C"/>
    <property type="match status" value="1"/>
</dbReference>
<dbReference type="CDD" id="cd02216">
    <property type="entry name" value="cupin_GDO-like_N"/>
    <property type="match status" value="1"/>
</dbReference>
<evidence type="ECO:0000313" key="6">
    <source>
        <dbReference type="Proteomes" id="UP000292445"/>
    </source>
</evidence>
<dbReference type="SUPFAM" id="SSF51182">
    <property type="entry name" value="RmlC-like cupins"/>
    <property type="match status" value="1"/>
</dbReference>
<dbReference type="AlphaFoldDB" id="A0A4Q7NNB6"/>
<keyword evidence="6" id="KW-1185">Reference proteome</keyword>
<name>A0A4Q7NNB6_9BURK</name>